<proteinExistence type="predicted"/>
<dbReference type="SUPFAM" id="SSF47598">
    <property type="entry name" value="Ribbon-helix-helix"/>
    <property type="match status" value="1"/>
</dbReference>
<protein>
    <submittedName>
        <fullName evidence="2">Arc-like DNA binding domain protein</fullName>
    </submittedName>
</protein>
<dbReference type="GO" id="GO:0003677">
    <property type="term" value="F:DNA binding"/>
    <property type="evidence" value="ECO:0007669"/>
    <property type="project" value="InterPro"/>
</dbReference>
<dbReference type="InterPro" id="IPR013321">
    <property type="entry name" value="Arc_rbn_hlx_hlx"/>
</dbReference>
<dbReference type="EMBL" id="CXWC01000020">
    <property type="protein sequence ID" value="CTQ79511.1"/>
    <property type="molecule type" value="Genomic_DNA"/>
</dbReference>
<gene>
    <name evidence="2" type="ORF">LA5096_06230</name>
</gene>
<organism evidence="2 3">
    <name type="scientific">Roseibium album</name>
    <dbReference type="NCBI Taxonomy" id="311410"/>
    <lineage>
        <taxon>Bacteria</taxon>
        <taxon>Pseudomonadati</taxon>
        <taxon>Pseudomonadota</taxon>
        <taxon>Alphaproteobacteria</taxon>
        <taxon>Hyphomicrobiales</taxon>
        <taxon>Stappiaceae</taxon>
        <taxon>Roseibium</taxon>
    </lineage>
</organism>
<dbReference type="GO" id="GO:0006355">
    <property type="term" value="P:regulation of DNA-templated transcription"/>
    <property type="evidence" value="ECO:0007669"/>
    <property type="project" value="InterPro"/>
</dbReference>
<accession>A0A0M7AYA7</accession>
<dbReference type="AlphaFoldDB" id="A0A0M7AYA7"/>
<dbReference type="InterPro" id="IPR001387">
    <property type="entry name" value="Cro/C1-type_HTH"/>
</dbReference>
<dbReference type="Proteomes" id="UP000049983">
    <property type="component" value="Unassembled WGS sequence"/>
</dbReference>
<dbReference type="InterPro" id="IPR005569">
    <property type="entry name" value="Arc_DNA-bd_dom"/>
</dbReference>
<reference evidence="3" key="1">
    <citation type="submission" date="2015-07" db="EMBL/GenBank/DDBJ databases">
        <authorList>
            <person name="Rodrigo-Torres Lidia"/>
            <person name="Arahal R.David."/>
        </authorList>
    </citation>
    <scope>NUCLEOTIDE SEQUENCE [LARGE SCALE GENOMIC DNA]</scope>
    <source>
        <strain evidence="3">CECT 5096</strain>
    </source>
</reference>
<dbReference type="CDD" id="cd00093">
    <property type="entry name" value="HTH_XRE"/>
    <property type="match status" value="1"/>
</dbReference>
<dbReference type="InterPro" id="IPR010985">
    <property type="entry name" value="Ribbon_hlx_hlx"/>
</dbReference>
<name>A0A0M7AYA7_9HYPH</name>
<keyword evidence="3" id="KW-1185">Reference proteome</keyword>
<feature type="domain" description="Arc-like DNA binding" evidence="1">
    <location>
        <begin position="28"/>
        <end position="70"/>
    </location>
</feature>
<dbReference type="Pfam" id="PF03869">
    <property type="entry name" value="Arc"/>
    <property type="match status" value="1"/>
</dbReference>
<dbReference type="Gene3D" id="1.10.1220.10">
    <property type="entry name" value="Met repressor-like"/>
    <property type="match status" value="1"/>
</dbReference>
<dbReference type="STRING" id="311410.LA5095_06298"/>
<evidence type="ECO:0000259" key="1">
    <source>
        <dbReference type="Pfam" id="PF03869"/>
    </source>
</evidence>
<evidence type="ECO:0000313" key="3">
    <source>
        <dbReference type="Proteomes" id="UP000049983"/>
    </source>
</evidence>
<evidence type="ECO:0000313" key="2">
    <source>
        <dbReference type="EMBL" id="CTQ79511.1"/>
    </source>
</evidence>
<sequence length="315" mass="35425">MPKQSHYASIFYIALCEYQQAMTSQTKAKDKDQFVVRLPDGMRDQIAEAAKRSNRSMNAEIVARLEETFLSSVSARYKWALAQINDVAQAKISVSKVAEAVSEETAEQLERVFGGIAYPSFDLSNRVASYLNVRPEWLKHGEGHPFEVHQISSYGTELADMLVKQDPQKVAFIRSMAREGNVAIVTSHDGFVSKIFNTTLNLSEVVGGSGEFDQASFSNTCRKLSLNQAPIGTSGYLLDPENFVQLVHGDLNPLLAVKQARSSSWFSDWWQPSSFEKQANDHGYWPGYQELCKRVFHTVEHFDSLRNERDKILSG</sequence>